<reference evidence="1 2" key="1">
    <citation type="submission" date="2023-08" db="EMBL/GenBank/DDBJ databases">
        <title>Achromobacter seleniivolatilans sp. nov., isolated from seleniferous soil.</title>
        <authorList>
            <person name="Zhang S."/>
            <person name="Li K."/>
            <person name="Peng J."/>
            <person name="Zhao Q."/>
            <person name="Wang H."/>
            <person name="Guo Y."/>
        </authorList>
    </citation>
    <scope>NUCLEOTIDE SEQUENCE [LARGE SCALE GENOMIC DNA]</scope>
    <source>
        <strain evidence="1 2">R39</strain>
    </source>
</reference>
<dbReference type="RefSeq" id="WP_306948684.1">
    <property type="nucleotide sequence ID" value="NZ_CP132976.1"/>
</dbReference>
<accession>A0ABY9M896</accession>
<organism evidence="1 2">
    <name type="scientific">Achromobacter seleniivolatilans</name>
    <dbReference type="NCBI Taxonomy" id="3047478"/>
    <lineage>
        <taxon>Bacteria</taxon>
        <taxon>Pseudomonadati</taxon>
        <taxon>Pseudomonadota</taxon>
        <taxon>Betaproteobacteria</taxon>
        <taxon>Burkholderiales</taxon>
        <taxon>Alcaligenaceae</taxon>
        <taxon>Achromobacter</taxon>
    </lineage>
</organism>
<evidence type="ECO:0000313" key="2">
    <source>
        <dbReference type="Proteomes" id="UP001234798"/>
    </source>
</evidence>
<dbReference type="Proteomes" id="UP001234798">
    <property type="component" value="Chromosome"/>
</dbReference>
<gene>
    <name evidence="1" type="ORF">RAS12_12025</name>
</gene>
<protein>
    <submittedName>
        <fullName evidence="1">Uncharacterized protein</fullName>
    </submittedName>
</protein>
<sequence>MNNIPAPTDLAAMAWEIQALFDALDELMPLDSADNPPALHGLASVGRARAQELANHLSKVEGFTNA</sequence>
<name>A0ABY9M896_9BURK</name>
<evidence type="ECO:0000313" key="1">
    <source>
        <dbReference type="EMBL" id="WMD23065.1"/>
    </source>
</evidence>
<proteinExistence type="predicted"/>
<dbReference type="EMBL" id="CP132976">
    <property type="protein sequence ID" value="WMD23065.1"/>
    <property type="molecule type" value="Genomic_DNA"/>
</dbReference>
<keyword evidence="2" id="KW-1185">Reference proteome</keyword>